<accession>A0A7K7X453</accession>
<dbReference type="GO" id="GO:0048168">
    <property type="term" value="P:regulation of neuronal synaptic plasticity"/>
    <property type="evidence" value="ECO:0007669"/>
    <property type="project" value="TreeGrafter"/>
</dbReference>
<dbReference type="EMBL" id="VZTA01004790">
    <property type="protein sequence ID" value="NXA60124.1"/>
    <property type="molecule type" value="Genomic_DNA"/>
</dbReference>
<dbReference type="GO" id="GO:0030425">
    <property type="term" value="C:dendrite"/>
    <property type="evidence" value="ECO:0007669"/>
    <property type="project" value="TreeGrafter"/>
</dbReference>
<dbReference type="Proteomes" id="UP000586926">
    <property type="component" value="Unassembled WGS sequence"/>
</dbReference>
<sequence>PRFPAMASDAGDRHATLKRCLGVLRDARNDSEQFAALLLVTKAVRAGEVDAKTRRQIFDAIGFTFPTRLLTSRPPPAGCPPHTFRALGLTLLACFCTDPELAGHSQILNKIPTFNDILLYPCDPDSTSMVDDVYQCLSAVLATARGPRELVTKGTVSALCQAYLNGGHGSDRALTLLVGLLAVAEAKCWRRDAPQLLAVLSKLSGDFLKAEDMTKFELCEALPHFIPLSPPLTENVQGSECLCRLYKGLADILGSKLSQSQRDPALKLAASLAQACGAEWIPAGSAGSKFLALLVNLACVEVRLTLEEPDPVEVEGKKEVVTACYVLMEMGIQECLREENPMLENVQKMQLMRIMEEAFGAVIFYLRQVKQEELQDPFIFASVRVLGAWMAEETSSLKQEICELLPFLVDYARKLFKEGSPAVSLPQAELVSTEGSALPQDALRFLLPGFCHLTAEDRPRDILISEGAPALLCEYFLQQWEVLTSESSAPAPLTSTEMSLQTMCGVFLNLVVTAPDLVRQDKTFSSLMDVLLKSLPLLLPQKHHLVLAANVATLGLMMARILAGSAALQGTQSAEEFFGAAIRFLSQAHTAQADPSSDGLALAVSPAYVSAWDDIRELWFLGMQALAGCIPLFPWLPHAALRARWLEGLSQLLSRVAPAPVDFELITAFQAVLVELARASEQCRGVILSHHGTEWANLYGMAALEQCLAEQ</sequence>
<dbReference type="Pfam" id="PF05536">
    <property type="entry name" value="Neurochondrin"/>
    <property type="match status" value="1"/>
</dbReference>
<protein>
    <recommendedName>
        <fullName evidence="2">Neurochondrin</fullName>
    </recommendedName>
</protein>
<dbReference type="PANTHER" id="PTHR13109:SF7">
    <property type="entry name" value="NEUROCHONDRIN"/>
    <property type="match status" value="1"/>
</dbReference>
<dbReference type="PANTHER" id="PTHR13109">
    <property type="entry name" value="NEUROCHONDRIN"/>
    <property type="match status" value="1"/>
</dbReference>
<feature type="non-terminal residue" evidence="3">
    <location>
        <position position="1"/>
    </location>
</feature>
<evidence type="ECO:0000256" key="1">
    <source>
        <dbReference type="ARBA" id="ARBA00006927"/>
    </source>
</evidence>
<comment type="similarity">
    <text evidence="1">Belongs to the neurochondrin family.</text>
</comment>
<evidence type="ECO:0000313" key="4">
    <source>
        <dbReference type="Proteomes" id="UP000586926"/>
    </source>
</evidence>
<dbReference type="InterPro" id="IPR008709">
    <property type="entry name" value="Neurochondrin"/>
</dbReference>
<keyword evidence="4" id="KW-1185">Reference proteome</keyword>
<gene>
    <name evidence="3" type="primary">Ncdn</name>
    <name evidence="3" type="ORF">MOHOCH_R04286</name>
</gene>
<feature type="non-terminal residue" evidence="3">
    <location>
        <position position="711"/>
    </location>
</feature>
<organism evidence="3 4">
    <name type="scientific">Mohoua ochrocephala</name>
    <dbReference type="NCBI Taxonomy" id="874463"/>
    <lineage>
        <taxon>Eukaryota</taxon>
        <taxon>Metazoa</taxon>
        <taxon>Chordata</taxon>
        <taxon>Craniata</taxon>
        <taxon>Vertebrata</taxon>
        <taxon>Euteleostomi</taxon>
        <taxon>Archelosauria</taxon>
        <taxon>Archosauria</taxon>
        <taxon>Dinosauria</taxon>
        <taxon>Saurischia</taxon>
        <taxon>Theropoda</taxon>
        <taxon>Coelurosauria</taxon>
        <taxon>Aves</taxon>
        <taxon>Neognathae</taxon>
        <taxon>Neoaves</taxon>
        <taxon>Telluraves</taxon>
        <taxon>Australaves</taxon>
        <taxon>Passeriformes</taxon>
        <taxon>Meliphagoidea</taxon>
        <taxon>Acanthizidae</taxon>
        <taxon>Mohoua</taxon>
    </lineage>
</organism>
<dbReference type="GO" id="GO:0031175">
    <property type="term" value="P:neuron projection development"/>
    <property type="evidence" value="ECO:0007669"/>
    <property type="project" value="TreeGrafter"/>
</dbReference>
<name>A0A7K7X453_9PASS</name>
<comment type="caution">
    <text evidence="3">The sequence shown here is derived from an EMBL/GenBank/DDBJ whole genome shotgun (WGS) entry which is preliminary data.</text>
</comment>
<dbReference type="AlphaFoldDB" id="A0A7K7X453"/>
<evidence type="ECO:0000256" key="2">
    <source>
        <dbReference type="ARBA" id="ARBA00018324"/>
    </source>
</evidence>
<evidence type="ECO:0000313" key="3">
    <source>
        <dbReference type="EMBL" id="NXA60124.1"/>
    </source>
</evidence>
<proteinExistence type="inferred from homology"/>
<reference evidence="3 4" key="1">
    <citation type="submission" date="2019-09" db="EMBL/GenBank/DDBJ databases">
        <title>Bird 10,000 Genomes (B10K) Project - Family phase.</title>
        <authorList>
            <person name="Zhang G."/>
        </authorList>
    </citation>
    <scope>NUCLEOTIDE SEQUENCE [LARGE SCALE GENOMIC DNA]</scope>
    <source>
        <strain evidence="3">B10K-DU-030-22</strain>
        <tissue evidence="3">Blood</tissue>
    </source>
</reference>